<feature type="domain" description="HTH lysR-type" evidence="5">
    <location>
        <begin position="5"/>
        <end position="62"/>
    </location>
</feature>
<dbReference type="Pfam" id="PF03466">
    <property type="entry name" value="LysR_substrate"/>
    <property type="match status" value="1"/>
</dbReference>
<keyword evidence="2" id="KW-0805">Transcription regulation</keyword>
<comment type="caution">
    <text evidence="6">The sequence shown here is derived from an EMBL/GenBank/DDBJ whole genome shotgun (WGS) entry which is preliminary data.</text>
</comment>
<dbReference type="Proteomes" id="UP000746535">
    <property type="component" value="Unassembled WGS sequence"/>
</dbReference>
<dbReference type="InterPro" id="IPR005119">
    <property type="entry name" value="LysR_subst-bd"/>
</dbReference>
<dbReference type="PROSITE" id="PS50931">
    <property type="entry name" value="HTH_LYSR"/>
    <property type="match status" value="1"/>
</dbReference>
<dbReference type="InterPro" id="IPR000847">
    <property type="entry name" value="LysR_HTH_N"/>
</dbReference>
<dbReference type="InterPro" id="IPR058163">
    <property type="entry name" value="LysR-type_TF_proteobact-type"/>
</dbReference>
<organism evidence="6 7">
    <name type="scientific">Pseudomonas quercus</name>
    <dbReference type="NCBI Taxonomy" id="2722792"/>
    <lineage>
        <taxon>Bacteria</taxon>
        <taxon>Pseudomonadati</taxon>
        <taxon>Pseudomonadota</taxon>
        <taxon>Gammaproteobacteria</taxon>
        <taxon>Pseudomonadales</taxon>
        <taxon>Pseudomonadaceae</taxon>
        <taxon>Pseudomonas</taxon>
    </lineage>
</organism>
<dbReference type="Pfam" id="PF00126">
    <property type="entry name" value="HTH_1"/>
    <property type="match status" value="1"/>
</dbReference>
<dbReference type="PANTHER" id="PTHR30537:SF26">
    <property type="entry name" value="GLYCINE CLEAVAGE SYSTEM TRANSCRIPTIONAL ACTIVATOR"/>
    <property type="match status" value="1"/>
</dbReference>
<reference evidence="6 7" key="1">
    <citation type="submission" date="2020-03" db="EMBL/GenBank/DDBJ databases">
        <authorList>
            <person name="Wang L."/>
            <person name="He N."/>
            <person name="Li Y."/>
            <person name="Fang Y."/>
            <person name="Zhang F."/>
        </authorList>
    </citation>
    <scope>NUCLEOTIDE SEQUENCE [LARGE SCALE GENOMIC DNA]</scope>
    <source>
        <strain evidence="7">hsmgli-8</strain>
    </source>
</reference>
<name>A0ABX0Y8K2_9PSED</name>
<evidence type="ECO:0000256" key="1">
    <source>
        <dbReference type="ARBA" id="ARBA00009437"/>
    </source>
</evidence>
<accession>A0ABX0Y8K2</accession>
<evidence type="ECO:0000256" key="2">
    <source>
        <dbReference type="ARBA" id="ARBA00023015"/>
    </source>
</evidence>
<dbReference type="EMBL" id="JAAVJI010000001">
    <property type="protein sequence ID" value="NJO99638.1"/>
    <property type="molecule type" value="Genomic_DNA"/>
</dbReference>
<proteinExistence type="inferred from homology"/>
<comment type="similarity">
    <text evidence="1">Belongs to the LysR transcriptional regulatory family.</text>
</comment>
<dbReference type="SUPFAM" id="SSF53850">
    <property type="entry name" value="Periplasmic binding protein-like II"/>
    <property type="match status" value="1"/>
</dbReference>
<dbReference type="SUPFAM" id="SSF46785">
    <property type="entry name" value="Winged helix' DNA-binding domain"/>
    <property type="match status" value="1"/>
</dbReference>
<keyword evidence="3" id="KW-0238">DNA-binding</keyword>
<dbReference type="RefSeq" id="WP_168080970.1">
    <property type="nucleotide sequence ID" value="NZ_JAAVJI010000001.1"/>
</dbReference>
<protein>
    <submittedName>
        <fullName evidence="6">LysR family transcriptional regulator</fullName>
    </submittedName>
</protein>
<evidence type="ECO:0000256" key="3">
    <source>
        <dbReference type="ARBA" id="ARBA00023125"/>
    </source>
</evidence>
<evidence type="ECO:0000313" key="6">
    <source>
        <dbReference type="EMBL" id="NJO99638.1"/>
    </source>
</evidence>
<dbReference type="InterPro" id="IPR036390">
    <property type="entry name" value="WH_DNA-bd_sf"/>
</dbReference>
<dbReference type="Gene3D" id="3.40.190.10">
    <property type="entry name" value="Periplasmic binding protein-like II"/>
    <property type="match status" value="2"/>
</dbReference>
<dbReference type="Gene3D" id="1.10.10.10">
    <property type="entry name" value="Winged helix-like DNA-binding domain superfamily/Winged helix DNA-binding domain"/>
    <property type="match status" value="1"/>
</dbReference>
<keyword evidence="7" id="KW-1185">Reference proteome</keyword>
<evidence type="ECO:0000313" key="7">
    <source>
        <dbReference type="Proteomes" id="UP000746535"/>
    </source>
</evidence>
<sequence>MFAQLPLTALRAFESAARLGSFAAAADELSVTPAAISHQVKSLEQWLGTLLFERTGQGVRLSETGRRLQAGLHQAFVGLHAAVQPLLPDEAANTLVITTTPAFASLWLIPRLGDFYARCPHLNVRVETSDALTDLARDASVHLAIRATFRPEPDLHQVTLLEEHFAVYTPHGWSPSVAQAPVLIEMPWASSVPGTPDWPQWCALAQHPHWLSRPGRRSYADEQHGLLAAISGHGLVLASDVLVADSVNKGLLQPYLPHLRLPAATYRLSCLPGRERLPAVRMFMEWALDVAKGFPA</sequence>
<gene>
    <name evidence="6" type="ORF">HBH25_02000</name>
</gene>
<evidence type="ECO:0000256" key="4">
    <source>
        <dbReference type="ARBA" id="ARBA00023163"/>
    </source>
</evidence>
<evidence type="ECO:0000259" key="5">
    <source>
        <dbReference type="PROSITE" id="PS50931"/>
    </source>
</evidence>
<dbReference type="PRINTS" id="PR00039">
    <property type="entry name" value="HTHLYSR"/>
</dbReference>
<keyword evidence="4" id="KW-0804">Transcription</keyword>
<dbReference type="PANTHER" id="PTHR30537">
    <property type="entry name" value="HTH-TYPE TRANSCRIPTIONAL REGULATOR"/>
    <property type="match status" value="1"/>
</dbReference>
<dbReference type="InterPro" id="IPR036388">
    <property type="entry name" value="WH-like_DNA-bd_sf"/>
</dbReference>